<proteinExistence type="predicted"/>
<protein>
    <submittedName>
        <fullName evidence="1">Uncharacterized protein</fullName>
    </submittedName>
</protein>
<dbReference type="KEGG" id="stab:STABA_v1c07650"/>
<accession>A0A6I6CB13</accession>
<reference evidence="1 2" key="1">
    <citation type="submission" date="2019-11" db="EMBL/GenBank/DDBJ databases">
        <title>Complete genome sequence of Spiroplasma tabanidicola TAUS-1 (DSM 22603).</title>
        <authorList>
            <person name="Huang C.-T."/>
            <person name="Lin Y.-C."/>
            <person name="Kuo C.-H."/>
        </authorList>
    </citation>
    <scope>NUCLEOTIDE SEQUENCE [LARGE SCALE GENOMIC DNA]</scope>
    <source>
        <strain evidence="1 2">TAUS-1</strain>
    </source>
</reference>
<name>A0A6I6CB13_9MOLU</name>
<dbReference type="RefSeq" id="WP_156006760.1">
    <property type="nucleotide sequence ID" value="NZ_CP046276.1"/>
</dbReference>
<dbReference type="AlphaFoldDB" id="A0A6I6CB13"/>
<organism evidence="1 2">
    <name type="scientific">Spiroplasma tabanidicola</name>
    <dbReference type="NCBI Taxonomy" id="324079"/>
    <lineage>
        <taxon>Bacteria</taxon>
        <taxon>Bacillati</taxon>
        <taxon>Mycoplasmatota</taxon>
        <taxon>Mollicutes</taxon>
        <taxon>Entomoplasmatales</taxon>
        <taxon>Spiroplasmataceae</taxon>
        <taxon>Spiroplasma</taxon>
    </lineage>
</organism>
<keyword evidence="2" id="KW-1185">Reference proteome</keyword>
<evidence type="ECO:0000313" key="1">
    <source>
        <dbReference type="EMBL" id="QGS52121.1"/>
    </source>
</evidence>
<evidence type="ECO:0000313" key="2">
    <source>
        <dbReference type="Proteomes" id="UP000424468"/>
    </source>
</evidence>
<sequence>MFIKFQEAFFDFINDIYNNFKYNYKTFLSSSKKIDKFFKKTKMILDLEKIDYICDFIIRNMKDFIVLNNVIEKETHIIVNKFYDVLTVAKLFWTNFINLTAFQRLNIEKTNLNESKQVSLLLNALFQISKNFSKSICLLYKEYNFDKIKDKDADYFYNIIKKNLYKFNEKTTIEKLKNLKNICVTFKDVVENDYTKKYQLHIIDNSNFQTIYDYLFTLYKRFYYITSFTIKFSLLLKSDNENKEYNQILSNYPFSLNVFEQHNRFIELDINKLMNN</sequence>
<dbReference type="EMBL" id="CP046276">
    <property type="protein sequence ID" value="QGS52121.1"/>
    <property type="molecule type" value="Genomic_DNA"/>
</dbReference>
<dbReference type="Proteomes" id="UP000424468">
    <property type="component" value="Chromosome"/>
</dbReference>
<gene>
    <name evidence="1" type="ORF">STABA_v1c07650</name>
</gene>